<dbReference type="SUPFAM" id="SSF47473">
    <property type="entry name" value="EF-hand"/>
    <property type="match status" value="1"/>
</dbReference>
<dbReference type="PROSITE" id="PS50222">
    <property type="entry name" value="EF_HAND_2"/>
    <property type="match status" value="1"/>
</dbReference>
<dbReference type="EMBL" id="CAJNDS010002540">
    <property type="protein sequence ID" value="CAE7518233.1"/>
    <property type="molecule type" value="Genomic_DNA"/>
</dbReference>
<feature type="compositionally biased region" description="Low complexity" evidence="2">
    <location>
        <begin position="772"/>
        <end position="782"/>
    </location>
</feature>
<sequence>MEHLHRPSHPGPKVQRGGSRRFVAWRSGPRWRDERSALEKVNDGSLLKGLASRSTELADRPFGMPGDSEEAVWVEYFRGVKTTWRICFTVKNFTLLRHLQRQSDWLEFRQALVTWTRVGLEKSLVLGQGDFRAPVSKIVVEAVRLLSGGQGEAATTATFAANVSLQSAGEPGTVEESMRKAMTSRGLQVDFAAGVAGLLQRLDSGARVSAKEVMVAQELPREIELRGGMREQLFIAAVPDCSRAANHGLCEGFELVAIVVGTSSSSSSTVQSVLEGQALQALRSDQVLKLPSVPVRLCFRSPFAKLPRFSSKQLGDRLGSSVANGRSDGGTVAHLMALHFRRLVQNLKFDWQPLHVEKRHEARRLHGACEADQEGGAVLADTIQWGNRELQRRSILRMDCRSDQLKLSELGEIPLPEKLEVGRPRDARKLRLKDLRGALRQAGIHWLREPEEQLLLEVLQRERSEGSASQGSQGEWEPWEEDLADAFVIDSAGHFSKIGSGVLRIQHVFHVTRKIRETLRCKAEAKGGLVRASISRSEFASLLNAAGIGWLTHEQLDEMFSVIGGADAEAGISLSDWVSRFSWDPMQAAMEVERVLDVWARRFDRSVPYLRLWNAQTGRATAKPPMRPRGLRFWDFHGVLTEMGVNFLTLQQQRLMFQSLDSNRDGRVDLEELQNFSQKRMQIELRREEEMASGAAREESLQGHSQSESQASESRESPNSENSNDQSPQAEAQAAEAQAAQAEAAQAEAEAQEAEAMEAMYEFSESQGRLNSPASPASPASPGYTEYTWSEEQFVEASDREREELREALGEDLHGLEALEDSAGRAQLGASPPRSQSESPNSQSQSPHSPASGYPDSFDSR</sequence>
<feature type="compositionally biased region" description="Basic and acidic residues" evidence="2">
    <location>
        <begin position="685"/>
        <end position="701"/>
    </location>
</feature>
<evidence type="ECO:0000313" key="4">
    <source>
        <dbReference type="EMBL" id="CAE7518233.1"/>
    </source>
</evidence>
<gene>
    <name evidence="4" type="ORF">SNAT2548_LOCUS29004</name>
</gene>
<feature type="domain" description="EF-hand" evidence="3">
    <location>
        <begin position="648"/>
        <end position="683"/>
    </location>
</feature>
<dbReference type="PROSITE" id="PS00018">
    <property type="entry name" value="EF_HAND_1"/>
    <property type="match status" value="1"/>
</dbReference>
<feature type="compositionally biased region" description="Basic and acidic residues" evidence="2">
    <location>
        <begin position="797"/>
        <end position="817"/>
    </location>
</feature>
<dbReference type="AlphaFoldDB" id="A0A812TE61"/>
<keyword evidence="1" id="KW-0106">Calcium</keyword>
<keyword evidence="5" id="KW-1185">Reference proteome</keyword>
<dbReference type="OrthoDB" id="446180at2759"/>
<comment type="caution">
    <text evidence="4">The sequence shown here is derived from an EMBL/GenBank/DDBJ whole genome shotgun (WGS) entry which is preliminary data.</text>
</comment>
<accession>A0A812TE61</accession>
<feature type="compositionally biased region" description="Low complexity" evidence="2">
    <location>
        <begin position="831"/>
        <end position="852"/>
    </location>
</feature>
<feature type="region of interest" description="Disordered" evidence="2">
    <location>
        <begin position="685"/>
        <end position="861"/>
    </location>
</feature>
<dbReference type="GO" id="GO:0005509">
    <property type="term" value="F:calcium ion binding"/>
    <property type="evidence" value="ECO:0007669"/>
    <property type="project" value="InterPro"/>
</dbReference>
<proteinExistence type="predicted"/>
<evidence type="ECO:0000313" key="5">
    <source>
        <dbReference type="Proteomes" id="UP000604046"/>
    </source>
</evidence>
<dbReference type="Proteomes" id="UP000604046">
    <property type="component" value="Unassembled WGS sequence"/>
</dbReference>
<reference evidence="4" key="1">
    <citation type="submission" date="2021-02" db="EMBL/GenBank/DDBJ databases">
        <authorList>
            <person name="Dougan E. K."/>
            <person name="Rhodes N."/>
            <person name="Thang M."/>
            <person name="Chan C."/>
        </authorList>
    </citation>
    <scope>NUCLEOTIDE SEQUENCE</scope>
</reference>
<evidence type="ECO:0000259" key="3">
    <source>
        <dbReference type="PROSITE" id="PS50222"/>
    </source>
</evidence>
<dbReference type="Gene3D" id="1.10.238.10">
    <property type="entry name" value="EF-hand"/>
    <property type="match status" value="1"/>
</dbReference>
<dbReference type="InterPro" id="IPR002048">
    <property type="entry name" value="EF_hand_dom"/>
</dbReference>
<evidence type="ECO:0000256" key="2">
    <source>
        <dbReference type="SAM" id="MobiDB-lite"/>
    </source>
</evidence>
<organism evidence="4 5">
    <name type="scientific">Symbiodinium natans</name>
    <dbReference type="NCBI Taxonomy" id="878477"/>
    <lineage>
        <taxon>Eukaryota</taxon>
        <taxon>Sar</taxon>
        <taxon>Alveolata</taxon>
        <taxon>Dinophyceae</taxon>
        <taxon>Suessiales</taxon>
        <taxon>Symbiodiniaceae</taxon>
        <taxon>Symbiodinium</taxon>
    </lineage>
</organism>
<dbReference type="InterPro" id="IPR018247">
    <property type="entry name" value="EF_Hand_1_Ca_BS"/>
</dbReference>
<dbReference type="InterPro" id="IPR011992">
    <property type="entry name" value="EF-hand-dom_pair"/>
</dbReference>
<name>A0A812TE61_9DINO</name>
<evidence type="ECO:0000256" key="1">
    <source>
        <dbReference type="ARBA" id="ARBA00022837"/>
    </source>
</evidence>
<feature type="compositionally biased region" description="Low complexity" evidence="2">
    <location>
        <begin position="719"/>
        <end position="749"/>
    </location>
</feature>
<protein>
    <recommendedName>
        <fullName evidence="3">EF-hand domain-containing protein</fullName>
    </recommendedName>
</protein>